<sequence>MQGVGEAGSAEAAPLEVEARAIRPLECIESNGLAHTKISGCDCAAILDL</sequence>
<evidence type="ECO:0000313" key="2">
    <source>
        <dbReference type="Proteomes" id="UP000233769"/>
    </source>
</evidence>
<name>A0A2N9ASP6_METEX</name>
<gene>
    <name evidence="1" type="ORF">TK0001_3773</name>
</gene>
<dbReference type="Proteomes" id="UP000233769">
    <property type="component" value="Chromosome tk0001"/>
</dbReference>
<organism evidence="1 2">
    <name type="scientific">Methylorubrum extorquens</name>
    <name type="common">Methylobacterium dichloromethanicum</name>
    <name type="synonym">Methylobacterium extorquens</name>
    <dbReference type="NCBI Taxonomy" id="408"/>
    <lineage>
        <taxon>Bacteria</taxon>
        <taxon>Pseudomonadati</taxon>
        <taxon>Pseudomonadota</taxon>
        <taxon>Alphaproteobacteria</taxon>
        <taxon>Hyphomicrobiales</taxon>
        <taxon>Methylobacteriaceae</taxon>
        <taxon>Methylorubrum</taxon>
    </lineage>
</organism>
<accession>A0A2N9ASP6</accession>
<evidence type="ECO:0000313" key="1">
    <source>
        <dbReference type="EMBL" id="SOR30375.1"/>
    </source>
</evidence>
<dbReference type="AlphaFoldDB" id="A0A2N9ASP6"/>
<protein>
    <submittedName>
        <fullName evidence="1">Uncharacterized protein</fullName>
    </submittedName>
</protein>
<dbReference type="EMBL" id="LT962688">
    <property type="protein sequence ID" value="SOR30375.1"/>
    <property type="molecule type" value="Genomic_DNA"/>
</dbReference>
<proteinExistence type="predicted"/>
<reference evidence="2" key="1">
    <citation type="submission" date="2017-10" db="EMBL/GenBank/DDBJ databases">
        <authorList>
            <person name="Regsiter A."/>
            <person name="William W."/>
        </authorList>
    </citation>
    <scope>NUCLEOTIDE SEQUENCE [LARGE SCALE GENOMIC DNA]</scope>
</reference>